<dbReference type="AlphaFoldDB" id="A0A7X2N366"/>
<evidence type="ECO:0000313" key="1">
    <source>
        <dbReference type="EMBL" id="MSS01634.1"/>
    </source>
</evidence>
<protein>
    <submittedName>
        <fullName evidence="1">Uncharacterized protein</fullName>
    </submittedName>
</protein>
<name>A0A7X2N366_9FIRM</name>
<reference evidence="1 2" key="1">
    <citation type="submission" date="2019-08" db="EMBL/GenBank/DDBJ databases">
        <title>In-depth cultivation of the pig gut microbiome towards novel bacterial diversity and tailored functional studies.</title>
        <authorList>
            <person name="Wylensek D."/>
            <person name="Hitch T.C.A."/>
            <person name="Clavel T."/>
        </authorList>
    </citation>
    <scope>NUCLEOTIDE SEQUENCE [LARGE SCALE GENOMIC DNA]</scope>
    <source>
        <strain evidence="1 2">LKV-178-WT-2G</strain>
    </source>
</reference>
<dbReference type="EMBL" id="VUMM01000009">
    <property type="protein sequence ID" value="MSS01634.1"/>
    <property type="molecule type" value="Genomic_DNA"/>
</dbReference>
<dbReference type="Proteomes" id="UP000470082">
    <property type="component" value="Unassembled WGS sequence"/>
</dbReference>
<dbReference type="RefSeq" id="WP_154460172.1">
    <property type="nucleotide sequence ID" value="NZ_VUMM01000009.1"/>
</dbReference>
<proteinExistence type="predicted"/>
<sequence>MKNETNYKEVKDIISGQLILGNHDSILLFESKVQNTINISIRRISTLLLSHDNELNELCSRTIEEIDNLNREVKESSLFKIGKKKQIKKISDHYHTIFEMIESLEKQYCHHSV</sequence>
<keyword evidence="2" id="KW-1185">Reference proteome</keyword>
<organism evidence="1 2">
    <name type="scientific">Floccifex porci</name>
    <dbReference type="NCBI Taxonomy" id="2606629"/>
    <lineage>
        <taxon>Bacteria</taxon>
        <taxon>Bacillati</taxon>
        <taxon>Bacillota</taxon>
        <taxon>Erysipelotrichia</taxon>
        <taxon>Erysipelotrichales</taxon>
        <taxon>Erysipelotrichaceae</taxon>
        <taxon>Floccifex</taxon>
    </lineage>
</organism>
<comment type="caution">
    <text evidence="1">The sequence shown here is derived from an EMBL/GenBank/DDBJ whole genome shotgun (WGS) entry which is preliminary data.</text>
</comment>
<evidence type="ECO:0000313" key="2">
    <source>
        <dbReference type="Proteomes" id="UP000470082"/>
    </source>
</evidence>
<accession>A0A7X2N366</accession>
<gene>
    <name evidence="1" type="ORF">FYJ50_05920</name>
</gene>